<evidence type="ECO:0000313" key="1">
    <source>
        <dbReference type="EMBL" id="JAH01432.1"/>
    </source>
</evidence>
<accession>A0A0E9PAY6</accession>
<name>A0A0E9PAY6_ANGAN</name>
<reference evidence="1" key="1">
    <citation type="submission" date="2014-11" db="EMBL/GenBank/DDBJ databases">
        <authorList>
            <person name="Amaro Gonzalez C."/>
        </authorList>
    </citation>
    <scope>NUCLEOTIDE SEQUENCE</scope>
</reference>
<organism evidence="1">
    <name type="scientific">Anguilla anguilla</name>
    <name type="common">European freshwater eel</name>
    <name type="synonym">Muraena anguilla</name>
    <dbReference type="NCBI Taxonomy" id="7936"/>
    <lineage>
        <taxon>Eukaryota</taxon>
        <taxon>Metazoa</taxon>
        <taxon>Chordata</taxon>
        <taxon>Craniata</taxon>
        <taxon>Vertebrata</taxon>
        <taxon>Euteleostomi</taxon>
        <taxon>Actinopterygii</taxon>
        <taxon>Neopterygii</taxon>
        <taxon>Teleostei</taxon>
        <taxon>Anguilliformes</taxon>
        <taxon>Anguillidae</taxon>
        <taxon>Anguilla</taxon>
    </lineage>
</organism>
<dbReference type="EMBL" id="GBXM01107145">
    <property type="protein sequence ID" value="JAH01432.1"/>
    <property type="molecule type" value="Transcribed_RNA"/>
</dbReference>
<dbReference type="AlphaFoldDB" id="A0A0E9PAY6"/>
<protein>
    <submittedName>
        <fullName evidence="1">Uncharacterized protein</fullName>
    </submittedName>
</protein>
<reference evidence="1" key="2">
    <citation type="journal article" date="2015" name="Fish Shellfish Immunol.">
        <title>Early steps in the European eel (Anguilla anguilla)-Vibrio vulnificus interaction in the gills: Role of the RtxA13 toxin.</title>
        <authorList>
            <person name="Callol A."/>
            <person name="Pajuelo D."/>
            <person name="Ebbesson L."/>
            <person name="Teles M."/>
            <person name="MacKenzie S."/>
            <person name="Amaro C."/>
        </authorList>
    </citation>
    <scope>NUCLEOTIDE SEQUENCE</scope>
</reference>
<proteinExistence type="predicted"/>
<sequence length="104" mass="11834">MVNGRPLVQQQGFELHLLHTAESVKYHSQKQVHDEIELNGQVNNEKHTGPAIPGVCRHHYIRKVCCCQKHKQADNTVLQSVEIRVCCICGEQAKPQEGEDDHEE</sequence>